<feature type="region of interest" description="Disordered" evidence="1">
    <location>
        <begin position="88"/>
        <end position="111"/>
    </location>
</feature>
<gene>
    <name evidence="3" type="ORF">A946_05190</name>
    <name evidence="4" type="ORF">kam1_532</name>
</gene>
<reference evidence="3 5" key="1">
    <citation type="submission" date="2014-08" db="EMBL/GenBank/DDBJ databases">
        <title>Methylacidiphilum kamchatkense strain Kam1 draft genome sequence.</title>
        <authorList>
            <person name="Birkeland N.-K."/>
            <person name="Erikstad H.A."/>
        </authorList>
    </citation>
    <scope>NUCLEOTIDE SEQUENCE [LARGE SCALE GENOMIC DNA]</scope>
    <source>
        <strain evidence="3 5">Kam1</strain>
    </source>
</reference>
<dbReference type="KEGG" id="mkc:kam1_532"/>
<evidence type="ECO:0000313" key="4">
    <source>
        <dbReference type="EMBL" id="QDQ41781.1"/>
    </source>
</evidence>
<dbReference type="AlphaFoldDB" id="A0A0C1RLA9"/>
<dbReference type="Proteomes" id="UP000315925">
    <property type="component" value="Chromosome"/>
</dbReference>
<protein>
    <submittedName>
        <fullName evidence="4">Uncharacterized protein</fullName>
    </submittedName>
</protein>
<proteinExistence type="predicted"/>
<evidence type="ECO:0000313" key="5">
    <source>
        <dbReference type="Proteomes" id="UP000031594"/>
    </source>
</evidence>
<dbReference type="EMBL" id="JQNX01000003">
    <property type="protein sequence ID" value="KIE58807.1"/>
    <property type="molecule type" value="Genomic_DNA"/>
</dbReference>
<keyword evidence="5" id="KW-1185">Reference proteome</keyword>
<keyword evidence="2" id="KW-1133">Transmembrane helix</keyword>
<name>A0A0C1RLA9_9BACT</name>
<keyword evidence="2" id="KW-0472">Membrane</keyword>
<organism evidence="4 6">
    <name type="scientific">Methylacidiphilum kamchatkense Kam1</name>
    <dbReference type="NCBI Taxonomy" id="1202785"/>
    <lineage>
        <taxon>Bacteria</taxon>
        <taxon>Pseudomonadati</taxon>
        <taxon>Verrucomicrobiota</taxon>
        <taxon>Methylacidiphilae</taxon>
        <taxon>Methylacidiphilales</taxon>
        <taxon>Methylacidiphilaceae</taxon>
        <taxon>Methylacidiphilum (ex Ratnadevi et al. 2023)</taxon>
    </lineage>
</organism>
<dbReference type="Proteomes" id="UP000031594">
    <property type="component" value="Unassembled WGS sequence"/>
</dbReference>
<evidence type="ECO:0000256" key="2">
    <source>
        <dbReference type="SAM" id="Phobius"/>
    </source>
</evidence>
<feature type="transmembrane region" description="Helical" evidence="2">
    <location>
        <begin position="38"/>
        <end position="56"/>
    </location>
</feature>
<evidence type="ECO:0000313" key="6">
    <source>
        <dbReference type="Proteomes" id="UP000315925"/>
    </source>
</evidence>
<reference evidence="4" key="2">
    <citation type="journal article" date="2019" name="BMC Genomics">
        <title>Complete genome sequence analysis of the thermoacidophilic verrucomicrobial methanotroph 'Candidatus Methylacidiphilum kamchatkense' strain Kam1 and comparison with its closest relatives.</title>
        <authorList>
            <person name="Kruse T."/>
            <person name="Ratnadevi C.M."/>
            <person name="Erikstad H.A."/>
            <person name="Birkeland N.K."/>
        </authorList>
    </citation>
    <scope>NUCLEOTIDE SEQUENCE</scope>
    <source>
        <strain evidence="4">Kam1</strain>
    </source>
</reference>
<evidence type="ECO:0000256" key="1">
    <source>
        <dbReference type="SAM" id="MobiDB-lite"/>
    </source>
</evidence>
<accession>A0A0C1RLA9</accession>
<reference evidence="6" key="3">
    <citation type="submission" date="2019-03" db="EMBL/GenBank/DDBJ databases">
        <title>Complete genome of Methylacidiphilum kamchatkense Kam1.</title>
        <authorList>
            <person name="Kruse T."/>
            <person name="Murarilal Ratnadevi C."/>
            <person name="Erikstad H.-A."/>
            <person name="Birkeland N.-K."/>
        </authorList>
    </citation>
    <scope>NUCLEOTIDE SEQUENCE [LARGE SCALE GENOMIC DNA]</scope>
    <source>
        <strain evidence="6">kam1</strain>
    </source>
</reference>
<sequence length="111" mass="13059">MDDKRNSKQNVKIRRNEARIRFLDSLQKVSDNLSKENTLFISLFIGIVTGLVLYSLRWMLSKATRVGLFYYILQQVWKIVWKNIQKQPFKSESPEEKKTTESASTNNPFSK</sequence>
<evidence type="ECO:0000313" key="3">
    <source>
        <dbReference type="EMBL" id="KIE58807.1"/>
    </source>
</evidence>
<keyword evidence="2" id="KW-0812">Transmembrane</keyword>
<dbReference type="EMBL" id="CP037899">
    <property type="protein sequence ID" value="QDQ41781.1"/>
    <property type="molecule type" value="Genomic_DNA"/>
</dbReference>